<protein>
    <submittedName>
        <fullName evidence="3">Transport-associated</fullName>
    </submittedName>
</protein>
<proteinExistence type="predicted"/>
<organism evidence="3">
    <name type="scientific">Solibacter usitatus (strain Ellin6076)</name>
    <dbReference type="NCBI Taxonomy" id="234267"/>
    <lineage>
        <taxon>Bacteria</taxon>
        <taxon>Pseudomonadati</taxon>
        <taxon>Acidobacteriota</taxon>
        <taxon>Terriglobia</taxon>
        <taxon>Bryobacterales</taxon>
        <taxon>Solibacteraceae</taxon>
        <taxon>Candidatus Solibacter</taxon>
    </lineage>
</organism>
<evidence type="ECO:0000256" key="1">
    <source>
        <dbReference type="SAM" id="SignalP"/>
    </source>
</evidence>
<dbReference type="Gene3D" id="3.30.1340.30">
    <property type="match status" value="1"/>
</dbReference>
<sequence length="101" mass="10698" precursor="true">MHKIALAILAVLLMQTVALAKDPPKQTDDTITDQVRIKLAGDQIVKGGGLDVSVKDGVATLSGSVELPKQKDRAAVVARKVKGVKQVVNNIEIKTRNSSGK</sequence>
<dbReference type="EMBL" id="CP000473">
    <property type="protein sequence ID" value="ABJ88614.1"/>
    <property type="molecule type" value="Genomic_DNA"/>
</dbReference>
<evidence type="ECO:0000259" key="2">
    <source>
        <dbReference type="PROSITE" id="PS50914"/>
    </source>
</evidence>
<feature type="domain" description="BON" evidence="2">
    <location>
        <begin position="27"/>
        <end position="95"/>
    </location>
</feature>
<dbReference type="AlphaFoldDB" id="Q01P06"/>
<reference evidence="3" key="1">
    <citation type="submission" date="2006-10" db="EMBL/GenBank/DDBJ databases">
        <title>Complete sequence of Solibacter usitatus Ellin6076.</title>
        <authorList>
            <consortium name="US DOE Joint Genome Institute"/>
            <person name="Copeland A."/>
            <person name="Lucas S."/>
            <person name="Lapidus A."/>
            <person name="Barry K."/>
            <person name="Detter J.C."/>
            <person name="Glavina del Rio T."/>
            <person name="Hammon N."/>
            <person name="Israni S."/>
            <person name="Dalin E."/>
            <person name="Tice H."/>
            <person name="Pitluck S."/>
            <person name="Thompson L.S."/>
            <person name="Brettin T."/>
            <person name="Bruce D."/>
            <person name="Han C."/>
            <person name="Tapia R."/>
            <person name="Gilna P."/>
            <person name="Schmutz J."/>
            <person name="Larimer F."/>
            <person name="Land M."/>
            <person name="Hauser L."/>
            <person name="Kyrpides N."/>
            <person name="Mikhailova N."/>
            <person name="Janssen P.H."/>
            <person name="Kuske C.R."/>
            <person name="Richardson P."/>
        </authorList>
    </citation>
    <scope>NUCLEOTIDE SEQUENCE</scope>
    <source>
        <strain evidence="3">Ellin6076</strain>
    </source>
</reference>
<feature type="chain" id="PRO_5004162433" evidence="1">
    <location>
        <begin position="21"/>
        <end position="101"/>
    </location>
</feature>
<dbReference type="PANTHER" id="PTHR34606">
    <property type="entry name" value="BON DOMAIN-CONTAINING PROTEIN"/>
    <property type="match status" value="1"/>
</dbReference>
<dbReference type="PROSITE" id="PS50914">
    <property type="entry name" value="BON"/>
    <property type="match status" value="1"/>
</dbReference>
<feature type="signal peptide" evidence="1">
    <location>
        <begin position="1"/>
        <end position="20"/>
    </location>
</feature>
<dbReference type="InterPro" id="IPR007055">
    <property type="entry name" value="BON_dom"/>
</dbReference>
<name>Q01P06_SOLUE</name>
<dbReference type="InParanoid" id="Q01P06"/>
<accession>Q01P06</accession>
<dbReference type="STRING" id="234267.Acid_7715"/>
<dbReference type="HOGENOM" id="CLU_2289813_0_0_0"/>
<dbReference type="Pfam" id="PF04972">
    <property type="entry name" value="BON"/>
    <property type="match status" value="1"/>
</dbReference>
<dbReference type="KEGG" id="sus:Acid_7715"/>
<keyword evidence="1" id="KW-0732">Signal</keyword>
<evidence type="ECO:0000313" key="3">
    <source>
        <dbReference type="EMBL" id="ABJ88614.1"/>
    </source>
</evidence>
<dbReference type="InterPro" id="IPR051686">
    <property type="entry name" value="Lipoprotein_DolP"/>
</dbReference>
<gene>
    <name evidence="3" type="ordered locus">Acid_7715</name>
</gene>
<dbReference type="eggNOG" id="COG2823">
    <property type="taxonomic scope" value="Bacteria"/>
</dbReference>
<dbReference type="PANTHER" id="PTHR34606:SF15">
    <property type="entry name" value="BON DOMAIN-CONTAINING PROTEIN"/>
    <property type="match status" value="1"/>
</dbReference>